<organism evidence="12">
    <name type="scientific">Gongylonema pulchrum</name>
    <dbReference type="NCBI Taxonomy" id="637853"/>
    <lineage>
        <taxon>Eukaryota</taxon>
        <taxon>Metazoa</taxon>
        <taxon>Ecdysozoa</taxon>
        <taxon>Nematoda</taxon>
        <taxon>Chromadorea</taxon>
        <taxon>Rhabditida</taxon>
        <taxon>Spirurina</taxon>
        <taxon>Spiruromorpha</taxon>
        <taxon>Spiruroidea</taxon>
        <taxon>Gongylonematidae</taxon>
        <taxon>Gongylonema</taxon>
    </lineage>
</organism>
<dbReference type="GO" id="GO:0006368">
    <property type="term" value="P:transcription elongation by RNA polymerase II"/>
    <property type="evidence" value="ECO:0007669"/>
    <property type="project" value="TreeGrafter"/>
</dbReference>
<dbReference type="InterPro" id="IPR036427">
    <property type="entry name" value="Bromodomain-like_sf"/>
</dbReference>
<dbReference type="Pfam" id="PF00439">
    <property type="entry name" value="Bromodomain"/>
    <property type="match status" value="1"/>
</dbReference>
<protein>
    <submittedName>
        <fullName evidence="12">BAH domain-containing protein</fullName>
    </submittedName>
</protein>
<feature type="domain" description="BAH" evidence="9">
    <location>
        <begin position="300"/>
        <end position="417"/>
    </location>
</feature>
<dbReference type="GO" id="GO:0006338">
    <property type="term" value="P:chromatin remodeling"/>
    <property type="evidence" value="ECO:0007669"/>
    <property type="project" value="InterPro"/>
</dbReference>
<keyword evidence="4" id="KW-0805">Transcription regulation</keyword>
<dbReference type="Gene3D" id="1.20.920.10">
    <property type="entry name" value="Bromodomain-like"/>
    <property type="match status" value="1"/>
</dbReference>
<evidence type="ECO:0000256" key="8">
    <source>
        <dbReference type="SAM" id="MobiDB-lite"/>
    </source>
</evidence>
<comment type="subcellular location">
    <subcellularLocation>
        <location evidence="1">Nucleus</location>
    </subcellularLocation>
</comment>
<sequence length="431" mass="49589">MKSKLPPKRRRMYAAVKRKRRLEDVPNPDGELSRSSIASAPEPFLSRVAPHLSNDLRAVSPSCSGKFPICVSPVIRKSGHGTPHKADADKKKMLELFSIDALSLQKLVLLMKRDLCMNGSSTINVQSEVQTLLASILISVNNHQIVEITAISNNYIGTFFWGTYRDSDGRCYSDSLADVPAMLRRKGIDPKNIPFSMDEMRRNIEKGRYRRLDKFQDDLFFLFDMALEHTHSDSQMFEDTVELWMFFLKTRDDLTRTTLLSPARWYSEQMLLEHVNEIRKRKLVDEAKDVEEDRKCETLGPKADGDVDLATAGQGGVVYRVNDYAYVAPASEDTVVQRHIMRIERLYRDSDGQTFARGEVFLTSYYDTVTVDRLIGKCHVMPVRRFMRQKPKGFDDDDVYVCECRYMGRQLHFKKLKVSEDLITDNVILFI</sequence>
<dbReference type="GO" id="GO:0016586">
    <property type="term" value="C:RSC-type complex"/>
    <property type="evidence" value="ECO:0007669"/>
    <property type="project" value="InterPro"/>
</dbReference>
<keyword evidence="11" id="KW-1185">Reference proteome</keyword>
<dbReference type="InterPro" id="IPR037382">
    <property type="entry name" value="Rsc/polybromo"/>
</dbReference>
<dbReference type="AlphaFoldDB" id="A0A183E6N7"/>
<proteinExistence type="predicted"/>
<dbReference type="SUPFAM" id="SSF47370">
    <property type="entry name" value="Bromodomain"/>
    <property type="match status" value="1"/>
</dbReference>
<dbReference type="SMART" id="SM00439">
    <property type="entry name" value="BAH"/>
    <property type="match status" value="1"/>
</dbReference>
<evidence type="ECO:0000256" key="6">
    <source>
        <dbReference type="ARBA" id="ARBA00023163"/>
    </source>
</evidence>
<keyword evidence="3" id="KW-0156">Chromatin regulator</keyword>
<evidence type="ECO:0000256" key="5">
    <source>
        <dbReference type="ARBA" id="ARBA00023117"/>
    </source>
</evidence>
<dbReference type="InterPro" id="IPR043151">
    <property type="entry name" value="BAH_sf"/>
</dbReference>
<reference evidence="12" key="1">
    <citation type="submission" date="2016-06" db="UniProtKB">
        <authorList>
            <consortium name="WormBaseParasite"/>
        </authorList>
    </citation>
    <scope>IDENTIFICATION</scope>
</reference>
<dbReference type="Gene3D" id="2.30.30.490">
    <property type="match status" value="2"/>
</dbReference>
<dbReference type="EMBL" id="UYRT01084019">
    <property type="protein sequence ID" value="VDN28243.1"/>
    <property type="molecule type" value="Genomic_DNA"/>
</dbReference>
<evidence type="ECO:0000259" key="9">
    <source>
        <dbReference type="PROSITE" id="PS51038"/>
    </source>
</evidence>
<dbReference type="Pfam" id="PF01426">
    <property type="entry name" value="BAH"/>
    <property type="match status" value="1"/>
</dbReference>
<dbReference type="PROSITE" id="PS51038">
    <property type="entry name" value="BAH"/>
    <property type="match status" value="1"/>
</dbReference>
<evidence type="ECO:0000313" key="12">
    <source>
        <dbReference type="WBParaSite" id="GPUH_0001665001-mRNA-1"/>
    </source>
</evidence>
<dbReference type="InterPro" id="IPR001025">
    <property type="entry name" value="BAH_dom"/>
</dbReference>
<evidence type="ECO:0000313" key="11">
    <source>
        <dbReference type="Proteomes" id="UP000271098"/>
    </source>
</evidence>
<feature type="region of interest" description="Disordered" evidence="8">
    <location>
        <begin position="1"/>
        <end position="36"/>
    </location>
</feature>
<keyword evidence="2" id="KW-0677">Repeat</keyword>
<evidence type="ECO:0000256" key="3">
    <source>
        <dbReference type="ARBA" id="ARBA00022853"/>
    </source>
</evidence>
<keyword evidence="5" id="KW-0103">Bromodomain</keyword>
<dbReference type="InterPro" id="IPR001487">
    <property type="entry name" value="Bromodomain"/>
</dbReference>
<name>A0A183E6N7_9BILA</name>
<keyword evidence="6" id="KW-0804">Transcription</keyword>
<gene>
    <name evidence="10" type="ORF">GPUH_LOCUS16628</name>
</gene>
<dbReference type="GO" id="GO:0003682">
    <property type="term" value="F:chromatin binding"/>
    <property type="evidence" value="ECO:0007669"/>
    <property type="project" value="InterPro"/>
</dbReference>
<dbReference type="OrthoDB" id="10009055at2759"/>
<reference evidence="10 11" key="2">
    <citation type="submission" date="2018-11" db="EMBL/GenBank/DDBJ databases">
        <authorList>
            <consortium name="Pathogen Informatics"/>
        </authorList>
    </citation>
    <scope>NUCLEOTIDE SEQUENCE [LARGE SCALE GENOMIC DNA]</scope>
</reference>
<evidence type="ECO:0000313" key="10">
    <source>
        <dbReference type="EMBL" id="VDN28243.1"/>
    </source>
</evidence>
<dbReference type="WBParaSite" id="GPUH_0001665001-mRNA-1">
    <property type="protein sequence ID" value="GPUH_0001665001-mRNA-1"/>
    <property type="gene ID" value="GPUH_0001665001"/>
</dbReference>
<dbReference type="PANTHER" id="PTHR16062">
    <property type="entry name" value="SWI/SNF-RELATED"/>
    <property type="match status" value="1"/>
</dbReference>
<accession>A0A183E6N7</accession>
<evidence type="ECO:0000256" key="2">
    <source>
        <dbReference type="ARBA" id="ARBA00022737"/>
    </source>
</evidence>
<dbReference type="Proteomes" id="UP000271098">
    <property type="component" value="Unassembled WGS sequence"/>
</dbReference>
<evidence type="ECO:0000256" key="4">
    <source>
        <dbReference type="ARBA" id="ARBA00023015"/>
    </source>
</evidence>
<feature type="compositionally biased region" description="Basic residues" evidence="8">
    <location>
        <begin position="1"/>
        <end position="20"/>
    </location>
</feature>
<dbReference type="PANTHER" id="PTHR16062:SF22">
    <property type="entry name" value="HISTONE-LYSINE N-METHYLTRANSFERASE ASH1L"/>
    <property type="match status" value="1"/>
</dbReference>
<keyword evidence="7" id="KW-0539">Nucleus</keyword>
<evidence type="ECO:0000256" key="7">
    <source>
        <dbReference type="ARBA" id="ARBA00023242"/>
    </source>
</evidence>
<evidence type="ECO:0000256" key="1">
    <source>
        <dbReference type="ARBA" id="ARBA00004123"/>
    </source>
</evidence>